<evidence type="ECO:0000256" key="8">
    <source>
        <dbReference type="ARBA" id="ARBA00014472"/>
    </source>
</evidence>
<dbReference type="InterPro" id="IPR001544">
    <property type="entry name" value="Aminotrans_IV"/>
</dbReference>
<comment type="cofactor">
    <cofactor evidence="1">
        <name>pyridoxal 5'-phosphate</name>
        <dbReference type="ChEBI" id="CHEBI:597326"/>
    </cofactor>
</comment>
<comment type="catalytic activity">
    <reaction evidence="11">
        <text>L-valine + 2-oxoglutarate = 3-methyl-2-oxobutanoate + L-glutamate</text>
        <dbReference type="Rhea" id="RHEA:24813"/>
        <dbReference type="ChEBI" id="CHEBI:11851"/>
        <dbReference type="ChEBI" id="CHEBI:16810"/>
        <dbReference type="ChEBI" id="CHEBI:29985"/>
        <dbReference type="ChEBI" id="CHEBI:57762"/>
        <dbReference type="EC" id="2.6.1.42"/>
    </reaction>
</comment>
<keyword evidence="9" id="KW-0663">Pyridoxal phosphate</keyword>
<dbReference type="Gene3D" id="3.20.10.10">
    <property type="entry name" value="D-amino Acid Aminotransferase, subunit A, domain 2"/>
    <property type="match status" value="1"/>
</dbReference>
<protein>
    <recommendedName>
        <fullName evidence="8">Probable branched-chain-amino-acid aminotransferase</fullName>
        <ecNumber evidence="7">2.6.1.42</ecNumber>
    </recommendedName>
</protein>
<sequence>MMTEAKTDFSKGAAYINGQFVPISEAKVPVGDWGFTHSDVTYDVVHVTDGGFFRLEDHLDRFHRSLEGYRLNPGVSREEMRAILGKVVALSGLKDAFVAMISTRGIPRVYGSRDPDDCDNTFIAYAVPWVDVIKPDVQARGAHLLVAQVPRISQNSLDPTLKNYMWRDFTRGMFEAKDKGFDTAILLDADGYLTEGAGFNVFIVKDNKVITPDRGALRGITRLAVLDICPELGLEPIVGPITFEELMDADEVFTTTTAGGVMPCSRVNERIYGNDRPGPISAKIKETYWRKHKEGWHMTPVNYADAENPFAVAA</sequence>
<dbReference type="PANTHER" id="PTHR42743">
    <property type="entry name" value="AMINO-ACID AMINOTRANSFERASE"/>
    <property type="match status" value="1"/>
</dbReference>
<dbReference type="InterPro" id="IPR043132">
    <property type="entry name" value="BCAT-like_C"/>
</dbReference>
<evidence type="ECO:0000256" key="11">
    <source>
        <dbReference type="ARBA" id="ARBA00048212"/>
    </source>
</evidence>
<dbReference type="RefSeq" id="WP_245516224.1">
    <property type="nucleotide sequence ID" value="NZ_SMFY01000003.1"/>
</dbReference>
<dbReference type="GO" id="GO:0004084">
    <property type="term" value="F:branched-chain-amino-acid transaminase activity"/>
    <property type="evidence" value="ECO:0007669"/>
    <property type="project" value="UniProtKB-EC"/>
</dbReference>
<evidence type="ECO:0000256" key="4">
    <source>
        <dbReference type="ARBA" id="ARBA00004931"/>
    </source>
</evidence>
<dbReference type="FunFam" id="3.20.10.10:FF:000002">
    <property type="entry name" value="D-alanine aminotransferase"/>
    <property type="match status" value="1"/>
</dbReference>
<evidence type="ECO:0000256" key="7">
    <source>
        <dbReference type="ARBA" id="ARBA00013053"/>
    </source>
</evidence>
<evidence type="ECO:0000313" key="15">
    <source>
        <dbReference type="Proteomes" id="UP000295030"/>
    </source>
</evidence>
<evidence type="ECO:0000256" key="2">
    <source>
        <dbReference type="ARBA" id="ARBA00003109"/>
    </source>
</evidence>
<keyword evidence="15" id="KW-1185">Reference proteome</keyword>
<evidence type="ECO:0000256" key="1">
    <source>
        <dbReference type="ARBA" id="ARBA00001933"/>
    </source>
</evidence>
<comment type="caution">
    <text evidence="14">The sequence shown here is derived from an EMBL/GenBank/DDBJ whole genome shotgun (WGS) entry which is preliminary data.</text>
</comment>
<comment type="function">
    <text evidence="2">Acts on leucine, isoleucine and valine.</text>
</comment>
<evidence type="ECO:0000256" key="9">
    <source>
        <dbReference type="ARBA" id="ARBA00022898"/>
    </source>
</evidence>
<proteinExistence type="inferred from homology"/>
<comment type="similarity">
    <text evidence="6">Belongs to the class-IV pyridoxal-phosphate-dependent aminotransferase family.</text>
</comment>
<comment type="pathway">
    <text evidence="4">Amino-acid biosynthesis; L-valine biosynthesis; L-valine from pyruvate: step 4/4.</text>
</comment>
<evidence type="ECO:0000256" key="6">
    <source>
        <dbReference type="ARBA" id="ARBA00009320"/>
    </source>
</evidence>
<evidence type="ECO:0000313" key="14">
    <source>
        <dbReference type="EMBL" id="TCK23663.1"/>
    </source>
</evidence>
<dbReference type="Pfam" id="PF01063">
    <property type="entry name" value="Aminotran_4"/>
    <property type="match status" value="1"/>
</dbReference>
<name>A0A4R1HR34_ANCAQ</name>
<evidence type="ECO:0000256" key="5">
    <source>
        <dbReference type="ARBA" id="ARBA00005072"/>
    </source>
</evidence>
<keyword evidence="10" id="KW-0028">Amino-acid biosynthesis</keyword>
<accession>A0A4R1HR34</accession>
<reference evidence="14 15" key="1">
    <citation type="submission" date="2019-03" db="EMBL/GenBank/DDBJ databases">
        <title>Genomic Encyclopedia of Type Strains, Phase IV (KMG-IV): sequencing the most valuable type-strain genomes for metagenomic binning, comparative biology and taxonomic classification.</title>
        <authorList>
            <person name="Goeker M."/>
        </authorList>
    </citation>
    <scope>NUCLEOTIDE SEQUENCE [LARGE SCALE GENOMIC DNA]</scope>
    <source>
        <strain evidence="14 15">DSM 101</strain>
    </source>
</reference>
<dbReference type="EMBL" id="SMFY01000003">
    <property type="protein sequence ID" value="TCK23663.1"/>
    <property type="molecule type" value="Genomic_DNA"/>
</dbReference>
<dbReference type="InterPro" id="IPR043131">
    <property type="entry name" value="BCAT-like_N"/>
</dbReference>
<dbReference type="Proteomes" id="UP000295030">
    <property type="component" value="Unassembled WGS sequence"/>
</dbReference>
<dbReference type="SUPFAM" id="SSF56752">
    <property type="entry name" value="D-aminoacid aminotransferase-like PLP-dependent enzymes"/>
    <property type="match status" value="1"/>
</dbReference>
<keyword evidence="14" id="KW-0808">Transferase</keyword>
<dbReference type="GO" id="GO:0009082">
    <property type="term" value="P:branched-chain amino acid biosynthetic process"/>
    <property type="evidence" value="ECO:0007669"/>
    <property type="project" value="UniProtKB-KW"/>
</dbReference>
<evidence type="ECO:0000256" key="13">
    <source>
        <dbReference type="ARBA" id="ARBA00049229"/>
    </source>
</evidence>
<keyword evidence="10" id="KW-0100">Branched-chain amino acid biosynthesis</keyword>
<evidence type="ECO:0000256" key="12">
    <source>
        <dbReference type="ARBA" id="ARBA00048798"/>
    </source>
</evidence>
<gene>
    <name evidence="14" type="ORF">EV667_3502</name>
</gene>
<comment type="catalytic activity">
    <reaction evidence="13">
        <text>L-leucine + 2-oxoglutarate = 4-methyl-2-oxopentanoate + L-glutamate</text>
        <dbReference type="Rhea" id="RHEA:18321"/>
        <dbReference type="ChEBI" id="CHEBI:16810"/>
        <dbReference type="ChEBI" id="CHEBI:17865"/>
        <dbReference type="ChEBI" id="CHEBI:29985"/>
        <dbReference type="ChEBI" id="CHEBI:57427"/>
        <dbReference type="EC" id="2.6.1.42"/>
    </reaction>
</comment>
<evidence type="ECO:0000256" key="10">
    <source>
        <dbReference type="ARBA" id="ARBA00023304"/>
    </source>
</evidence>
<comment type="pathway">
    <text evidence="3">Amino-acid biosynthesis; L-isoleucine biosynthesis; L-isoleucine from 2-oxobutanoate: step 4/4.</text>
</comment>
<comment type="pathway">
    <text evidence="5">Amino-acid biosynthesis; L-leucine biosynthesis; L-leucine from 3-methyl-2-oxobutanoate: step 4/4.</text>
</comment>
<dbReference type="AlphaFoldDB" id="A0A4R1HR34"/>
<dbReference type="InterPro" id="IPR036038">
    <property type="entry name" value="Aminotransferase-like"/>
</dbReference>
<comment type="catalytic activity">
    <reaction evidence="12">
        <text>L-isoleucine + 2-oxoglutarate = (S)-3-methyl-2-oxopentanoate + L-glutamate</text>
        <dbReference type="Rhea" id="RHEA:24801"/>
        <dbReference type="ChEBI" id="CHEBI:16810"/>
        <dbReference type="ChEBI" id="CHEBI:29985"/>
        <dbReference type="ChEBI" id="CHEBI:35146"/>
        <dbReference type="ChEBI" id="CHEBI:58045"/>
        <dbReference type="EC" id="2.6.1.42"/>
    </reaction>
</comment>
<dbReference type="PANTHER" id="PTHR42743:SF11">
    <property type="entry name" value="AMINODEOXYCHORISMATE LYASE"/>
    <property type="match status" value="1"/>
</dbReference>
<evidence type="ECO:0000256" key="3">
    <source>
        <dbReference type="ARBA" id="ARBA00004824"/>
    </source>
</evidence>
<keyword evidence="14" id="KW-0032">Aminotransferase</keyword>
<dbReference type="EC" id="2.6.1.42" evidence="7"/>
<organism evidence="14 15">
    <name type="scientific">Ancylobacter aquaticus</name>
    <dbReference type="NCBI Taxonomy" id="100"/>
    <lineage>
        <taxon>Bacteria</taxon>
        <taxon>Pseudomonadati</taxon>
        <taxon>Pseudomonadota</taxon>
        <taxon>Alphaproteobacteria</taxon>
        <taxon>Hyphomicrobiales</taxon>
        <taxon>Xanthobacteraceae</taxon>
        <taxon>Ancylobacter</taxon>
    </lineage>
</organism>
<dbReference type="Gene3D" id="3.30.470.10">
    <property type="match status" value="1"/>
</dbReference>
<dbReference type="GO" id="GO:0008652">
    <property type="term" value="P:amino acid biosynthetic process"/>
    <property type="evidence" value="ECO:0007669"/>
    <property type="project" value="UniProtKB-ARBA"/>
</dbReference>
<dbReference type="InterPro" id="IPR050571">
    <property type="entry name" value="Class-IV_PLP-Dep_Aminotrnsfr"/>
</dbReference>